<dbReference type="Gene3D" id="3.90.70.80">
    <property type="match status" value="1"/>
</dbReference>
<accession>A0A9Q3KI63</accession>
<evidence type="ECO:0000313" key="2">
    <source>
        <dbReference type="EMBL" id="MBW0582073.1"/>
    </source>
</evidence>
<keyword evidence="3" id="KW-1185">Reference proteome</keyword>
<dbReference type="OrthoDB" id="1421156at2759"/>
<feature type="region of interest" description="Disordered" evidence="1">
    <location>
        <begin position="220"/>
        <end position="283"/>
    </location>
</feature>
<dbReference type="Proteomes" id="UP000765509">
    <property type="component" value="Unassembled WGS sequence"/>
</dbReference>
<evidence type="ECO:0000313" key="3">
    <source>
        <dbReference type="Proteomes" id="UP000765509"/>
    </source>
</evidence>
<reference evidence="2" key="1">
    <citation type="submission" date="2021-03" db="EMBL/GenBank/DDBJ databases">
        <title>Draft genome sequence of rust myrtle Austropuccinia psidii MF-1, a brazilian biotype.</title>
        <authorList>
            <person name="Quecine M.C."/>
            <person name="Pachon D.M.R."/>
            <person name="Bonatelli M.L."/>
            <person name="Correr F.H."/>
            <person name="Franceschini L.M."/>
            <person name="Leite T.F."/>
            <person name="Margarido G.R.A."/>
            <person name="Almeida C.A."/>
            <person name="Ferrarezi J.A."/>
            <person name="Labate C.A."/>
        </authorList>
    </citation>
    <scope>NUCLEOTIDE SEQUENCE</scope>
    <source>
        <strain evidence="2">MF-1</strain>
    </source>
</reference>
<comment type="caution">
    <text evidence="2">The sequence shown here is derived from an EMBL/GenBank/DDBJ whole genome shotgun (WGS) entry which is preliminary data.</text>
</comment>
<proteinExistence type="predicted"/>
<sequence>MVKLCLQKSTGTLLEVVRALHMAFKKQFIEIIHRISKEMIVHVKNFPPHICALNGKVSYYALQMAFENFKTKFAPNKKCTNKDNNYQGIPCKHKTQKAFSKHQRLEISDFHPQWHLNLPAGFQGDDKSVEKETKNEAQKIFEAIGEGLLQRPIKEITPIIQHFEDVLSGKVPFDQIPKSQEDDKYYEDPLECKNIGGIPQGAQNKNKREPSRFEIIESKSKRRGRHISKVTSTTTSRSQSNVPSPILEVDSSKDSEDCEDSLSKSISSADSLPSATELNKSEVTLRRSGRLEIGIETSQRKSQKPTTSLKMYDTIDLACEHYQSNYHTSDECCKLFITGSEDFPKFILKYTFKAINVQGDGNSGYRTVSHFIYKTQDQWADVRGDLAEEIHQNQDLY</sequence>
<feature type="compositionally biased region" description="Polar residues" evidence="1">
    <location>
        <begin position="229"/>
        <end position="243"/>
    </location>
</feature>
<organism evidence="2 3">
    <name type="scientific">Austropuccinia psidii MF-1</name>
    <dbReference type="NCBI Taxonomy" id="1389203"/>
    <lineage>
        <taxon>Eukaryota</taxon>
        <taxon>Fungi</taxon>
        <taxon>Dikarya</taxon>
        <taxon>Basidiomycota</taxon>
        <taxon>Pucciniomycotina</taxon>
        <taxon>Pucciniomycetes</taxon>
        <taxon>Pucciniales</taxon>
        <taxon>Sphaerophragmiaceae</taxon>
        <taxon>Austropuccinia</taxon>
    </lineage>
</organism>
<dbReference type="CDD" id="cd22744">
    <property type="entry name" value="OTU"/>
    <property type="match status" value="1"/>
</dbReference>
<name>A0A9Q3KI63_9BASI</name>
<feature type="compositionally biased region" description="Low complexity" evidence="1">
    <location>
        <begin position="263"/>
        <end position="275"/>
    </location>
</feature>
<dbReference type="EMBL" id="AVOT02111578">
    <property type="protein sequence ID" value="MBW0582073.1"/>
    <property type="molecule type" value="Genomic_DNA"/>
</dbReference>
<protein>
    <submittedName>
        <fullName evidence="2">Uncharacterized protein</fullName>
    </submittedName>
</protein>
<dbReference type="AlphaFoldDB" id="A0A9Q3KI63"/>
<evidence type="ECO:0000256" key="1">
    <source>
        <dbReference type="SAM" id="MobiDB-lite"/>
    </source>
</evidence>
<gene>
    <name evidence="2" type="ORF">O181_121788</name>
</gene>